<sequence length="78" mass="9193">MQMSRLKIGDKCVYIFIGGFDIGTVTEVNDQGVYCVVTYEDEDGKTRCQQEEVLWTEDEFLKEYQLYESIYSRLMEVN</sequence>
<reference evidence="1" key="1">
    <citation type="submission" date="2024-06" db="EMBL/GenBank/DDBJ databases">
        <authorList>
            <person name="Lee H."/>
            <person name="Agrawal S."/>
        </authorList>
    </citation>
    <scope>NUCLEOTIDE SEQUENCE</scope>
</reference>
<evidence type="ECO:0000313" key="1">
    <source>
        <dbReference type="EMBL" id="XDJ02587.1"/>
    </source>
</evidence>
<proteinExistence type="predicted"/>
<name>A0AB39C7N9_9CAUD</name>
<organism evidence="1">
    <name type="scientific">Bacillus phage KoopaTroopa</name>
    <dbReference type="NCBI Taxonomy" id="3234046"/>
    <lineage>
        <taxon>Viruses</taxon>
        <taxon>Duplodnaviria</taxon>
        <taxon>Heunggongvirae</taxon>
        <taxon>Uroviricota</taxon>
        <taxon>Caudoviricetes</taxon>
    </lineage>
</organism>
<dbReference type="EMBL" id="PP965177">
    <property type="protein sequence ID" value="XDJ02587.1"/>
    <property type="molecule type" value="Genomic_DNA"/>
</dbReference>
<accession>A0AB39C7N9</accession>
<protein>
    <submittedName>
        <fullName evidence="1">Uncharacterized protein</fullName>
    </submittedName>
</protein>